<evidence type="ECO:0008006" key="4">
    <source>
        <dbReference type="Google" id="ProtNLM"/>
    </source>
</evidence>
<proteinExistence type="predicted"/>
<dbReference type="Proteomes" id="UP000501090">
    <property type="component" value="Chromosome"/>
</dbReference>
<feature type="chain" id="PRO_5026785656" description="DUF2946 domain-containing protein" evidence="1">
    <location>
        <begin position="21"/>
        <end position="115"/>
    </location>
</feature>
<dbReference type="AlphaFoldDB" id="A0A6M9PRH5"/>
<evidence type="ECO:0000313" key="2">
    <source>
        <dbReference type="EMBL" id="QKM60456.1"/>
    </source>
</evidence>
<sequence length="115" mass="12696">MFKKLSLIFLILTLPIQAWAVSDMPFKHQSTAVGVETQKSSHPCHQDLKVTTTDKSDPQNYFQDSGCNSCVLCMAFAPHSYLPFSGLISHQTTSNVGNFSFASYNTPSLIKPPIL</sequence>
<name>A0A6M9PRH5_9BURK</name>
<accession>A0A6M9PRH5</accession>
<keyword evidence="1" id="KW-0732">Signal</keyword>
<evidence type="ECO:0000256" key="1">
    <source>
        <dbReference type="SAM" id="SignalP"/>
    </source>
</evidence>
<dbReference type="KEGG" id="pard:DN92_05040"/>
<reference evidence="2 3" key="1">
    <citation type="submission" date="2018-04" db="EMBL/GenBank/DDBJ databases">
        <title>Polynucleobacter sp. UK-Long2-W17 genome.</title>
        <authorList>
            <person name="Hahn M.W."/>
        </authorList>
    </citation>
    <scope>NUCLEOTIDE SEQUENCE [LARGE SCALE GENOMIC DNA]</scope>
    <source>
        <strain evidence="2 3">UK-Long2-W17</strain>
    </source>
</reference>
<protein>
    <recommendedName>
        <fullName evidence="4">DUF2946 domain-containing protein</fullName>
    </recommendedName>
</protein>
<keyword evidence="3" id="KW-1185">Reference proteome</keyword>
<feature type="signal peptide" evidence="1">
    <location>
        <begin position="1"/>
        <end position="20"/>
    </location>
</feature>
<evidence type="ECO:0000313" key="3">
    <source>
        <dbReference type="Proteomes" id="UP000501090"/>
    </source>
</evidence>
<dbReference type="RefSeq" id="WP_173960217.1">
    <property type="nucleotide sequence ID" value="NZ_CBCSCC010000002.1"/>
</dbReference>
<dbReference type="EMBL" id="CP028940">
    <property type="protein sequence ID" value="QKM60456.1"/>
    <property type="molecule type" value="Genomic_DNA"/>
</dbReference>
<organism evidence="2 3">
    <name type="scientific">Polynucleobacter arcticus</name>
    <dbReference type="NCBI Taxonomy" id="1743165"/>
    <lineage>
        <taxon>Bacteria</taxon>
        <taxon>Pseudomonadati</taxon>
        <taxon>Pseudomonadota</taxon>
        <taxon>Betaproteobacteria</taxon>
        <taxon>Burkholderiales</taxon>
        <taxon>Burkholderiaceae</taxon>
        <taxon>Polynucleobacter</taxon>
    </lineage>
</organism>
<gene>
    <name evidence="2" type="ORF">DN92_05040</name>
</gene>